<dbReference type="AlphaFoldDB" id="A0A2P6NSU4"/>
<feature type="domain" description="GDP/GTP exchange factor Sec2 N-terminal" evidence="4">
    <location>
        <begin position="60"/>
        <end position="188"/>
    </location>
</feature>
<dbReference type="Pfam" id="PF25555">
    <property type="entry name" value="RAB3A-like_C"/>
    <property type="match status" value="1"/>
</dbReference>
<evidence type="ECO:0000313" key="5">
    <source>
        <dbReference type="EMBL" id="PRP87032.1"/>
    </source>
</evidence>
<accession>A0A2P6NSU4</accession>
<name>A0A2P6NSU4_9EUKA</name>
<dbReference type="InterPro" id="IPR009449">
    <property type="entry name" value="Sec2_N"/>
</dbReference>
<feature type="region of interest" description="Disordered" evidence="3">
    <location>
        <begin position="209"/>
        <end position="239"/>
    </location>
</feature>
<evidence type="ECO:0000259" key="4">
    <source>
        <dbReference type="Pfam" id="PF06428"/>
    </source>
</evidence>
<comment type="caution">
    <text evidence="5">The sequence shown here is derived from an EMBL/GenBank/DDBJ whole genome shotgun (WGS) entry which is preliminary data.</text>
</comment>
<dbReference type="GO" id="GO:0051286">
    <property type="term" value="C:cell tip"/>
    <property type="evidence" value="ECO:0007669"/>
    <property type="project" value="TreeGrafter"/>
</dbReference>
<gene>
    <name evidence="5" type="ORF">PROFUN_04768</name>
</gene>
<dbReference type="Gene3D" id="6.10.140.910">
    <property type="match status" value="1"/>
</dbReference>
<dbReference type="GO" id="GO:0005085">
    <property type="term" value="F:guanyl-nucleotide exchange factor activity"/>
    <property type="evidence" value="ECO:0007669"/>
    <property type="project" value="InterPro"/>
</dbReference>
<dbReference type="InterPro" id="IPR040351">
    <property type="entry name" value="RAB3IL/RAB3IP/Sec2"/>
</dbReference>
<dbReference type="PANTHER" id="PTHR14430">
    <property type="entry name" value="RABIN3-RELATED"/>
    <property type="match status" value="1"/>
</dbReference>
<dbReference type="CDD" id="cd21044">
    <property type="entry name" value="Rab11BD_RAB3IP_like"/>
    <property type="match status" value="1"/>
</dbReference>
<evidence type="ECO:0000256" key="1">
    <source>
        <dbReference type="ARBA" id="ARBA00023054"/>
    </source>
</evidence>
<dbReference type="Pfam" id="PF06428">
    <property type="entry name" value="Sec2p"/>
    <property type="match status" value="1"/>
</dbReference>
<dbReference type="OrthoDB" id="5560525at2759"/>
<dbReference type="EMBL" id="MDYQ01000023">
    <property type="protein sequence ID" value="PRP87032.1"/>
    <property type="molecule type" value="Genomic_DNA"/>
</dbReference>
<dbReference type="STRING" id="1890364.A0A2P6NSU4"/>
<feature type="coiled-coil region" evidence="2">
    <location>
        <begin position="8"/>
        <end position="186"/>
    </location>
</feature>
<evidence type="ECO:0000313" key="6">
    <source>
        <dbReference type="Proteomes" id="UP000241769"/>
    </source>
</evidence>
<keyword evidence="6" id="KW-1185">Reference proteome</keyword>
<proteinExistence type="predicted"/>
<dbReference type="GO" id="GO:0070319">
    <property type="term" value="C:Golgi to plasma membrane transport vesicle"/>
    <property type="evidence" value="ECO:0007669"/>
    <property type="project" value="TreeGrafter"/>
</dbReference>
<evidence type="ECO:0000256" key="3">
    <source>
        <dbReference type="SAM" id="MobiDB-lite"/>
    </source>
</evidence>
<organism evidence="5 6">
    <name type="scientific">Planoprotostelium fungivorum</name>
    <dbReference type="NCBI Taxonomy" id="1890364"/>
    <lineage>
        <taxon>Eukaryota</taxon>
        <taxon>Amoebozoa</taxon>
        <taxon>Evosea</taxon>
        <taxon>Variosea</taxon>
        <taxon>Cavosteliida</taxon>
        <taxon>Cavosteliaceae</taxon>
        <taxon>Planoprotostelium</taxon>
    </lineage>
</organism>
<dbReference type="SUPFAM" id="SSF144284">
    <property type="entry name" value="Sec2 N-terminal region"/>
    <property type="match status" value="1"/>
</dbReference>
<evidence type="ECO:0000256" key="2">
    <source>
        <dbReference type="SAM" id="Coils"/>
    </source>
</evidence>
<dbReference type="InParanoid" id="A0A2P6NSU4"/>
<feature type="compositionally biased region" description="Polar residues" evidence="3">
    <location>
        <begin position="226"/>
        <end position="239"/>
    </location>
</feature>
<dbReference type="GO" id="GO:0006887">
    <property type="term" value="P:exocytosis"/>
    <property type="evidence" value="ECO:0007669"/>
    <property type="project" value="TreeGrafter"/>
</dbReference>
<dbReference type="Proteomes" id="UP000241769">
    <property type="component" value="Unassembled WGS sequence"/>
</dbReference>
<reference evidence="5 6" key="1">
    <citation type="journal article" date="2018" name="Genome Biol. Evol.">
        <title>Multiple Roots of Fruiting Body Formation in Amoebozoa.</title>
        <authorList>
            <person name="Hillmann F."/>
            <person name="Forbes G."/>
            <person name="Novohradska S."/>
            <person name="Ferling I."/>
            <person name="Riege K."/>
            <person name="Groth M."/>
            <person name="Westermann M."/>
            <person name="Marz M."/>
            <person name="Spaller T."/>
            <person name="Winckler T."/>
            <person name="Schaap P."/>
            <person name="Glockner G."/>
        </authorList>
    </citation>
    <scope>NUCLEOTIDE SEQUENCE [LARGE SCALE GENOMIC DNA]</scope>
    <source>
        <strain evidence="5 6">Jena</strain>
    </source>
</reference>
<keyword evidence="1 2" id="KW-0175">Coiled coil</keyword>
<dbReference type="PANTHER" id="PTHR14430:SF0">
    <property type="entry name" value="SEC2P DOMAIN-CONTAINING PROTEIN"/>
    <property type="match status" value="1"/>
</dbReference>
<protein>
    <recommendedName>
        <fullName evidence="4">GDP/GTP exchange factor Sec2 N-terminal domain-containing protein</fullName>
    </recommendedName>
</protein>
<sequence length="467" mass="53500">MVLRGSNHDECQQKYNKLSLEHEQLIRRNAESEKQLNIHKQMLDKETRAKGHLRADNDLLQNTVQELNQRIVMLFNRNEEKANQERAIVSQALTPQELQIAVAELRLLLQEEKERTASLERRLEDTSRELEDVTRTLFEEANRMVSLEARRRSQAEEQSEALKGRLEELSHRCDLESAQNKTLKERIRSSSRLDLFRVRELAWNQSTDNISVTSNGSEAKRERGNSKSNGSGTSLRRTNSAPFVHGLCYQEEEAQELAMEELSIDEEPTAEYVAIPQELPAGPLAHFSEFLRPEPDKELLSGRLGEKAAPCLRIFKSRKSIGNRIVAGARSGFISSWRQINRALAENTCYIETLPAGHQQIQCDCCESTHAAFRTRMGTKDAEEGLGYTEWRPICHSCRERLVCVADLYTFIRNARAGVSKKDLPCLFREFLRLRMRINLTTMMSLPDERHLNVLTTIRPGANNNNT</sequence>